<gene>
    <name evidence="9" type="ORF">B0I35DRAFT_447864</name>
</gene>
<feature type="domain" description="TauD/TfdA-like" evidence="8">
    <location>
        <begin position="58"/>
        <end position="404"/>
    </location>
</feature>
<dbReference type="PANTHER" id="PTHR43779">
    <property type="entry name" value="DIOXYGENASE RV0097-RELATED"/>
    <property type="match status" value="1"/>
</dbReference>
<dbReference type="InterPro" id="IPR003819">
    <property type="entry name" value="TauD/TfdA-like"/>
</dbReference>
<evidence type="ECO:0000256" key="5">
    <source>
        <dbReference type="ARBA" id="ARBA00023002"/>
    </source>
</evidence>
<dbReference type="InterPro" id="IPR051178">
    <property type="entry name" value="TfdA_dioxygenase"/>
</dbReference>
<dbReference type="GO" id="GO:0051213">
    <property type="term" value="F:dioxygenase activity"/>
    <property type="evidence" value="ECO:0007669"/>
    <property type="project" value="UniProtKB-KW"/>
</dbReference>
<evidence type="ECO:0000256" key="7">
    <source>
        <dbReference type="SAM" id="MobiDB-lite"/>
    </source>
</evidence>
<evidence type="ECO:0000256" key="6">
    <source>
        <dbReference type="ARBA" id="ARBA00023004"/>
    </source>
</evidence>
<dbReference type="Proteomes" id="UP000813444">
    <property type="component" value="Unassembled WGS sequence"/>
</dbReference>
<accession>A0A8K0SFX7</accession>
<comment type="similarity">
    <text evidence="2">Belongs to the TfdA dioxygenase family.</text>
</comment>
<evidence type="ECO:0000256" key="2">
    <source>
        <dbReference type="ARBA" id="ARBA00005896"/>
    </source>
</evidence>
<dbReference type="EMBL" id="JAGPNK010000059">
    <property type="protein sequence ID" value="KAH7302817.1"/>
    <property type="molecule type" value="Genomic_DNA"/>
</dbReference>
<proteinExistence type="inferred from homology"/>
<feature type="region of interest" description="Disordered" evidence="7">
    <location>
        <begin position="1"/>
        <end position="36"/>
    </location>
</feature>
<evidence type="ECO:0000256" key="3">
    <source>
        <dbReference type="ARBA" id="ARBA00022723"/>
    </source>
</evidence>
<comment type="cofactor">
    <cofactor evidence="1">
        <name>Fe(2+)</name>
        <dbReference type="ChEBI" id="CHEBI:29033"/>
    </cofactor>
</comment>
<keyword evidence="5" id="KW-0560">Oxidoreductase</keyword>
<dbReference type="Gene3D" id="3.60.130.10">
    <property type="entry name" value="Clavaminate synthase-like"/>
    <property type="match status" value="1"/>
</dbReference>
<protein>
    <recommendedName>
        <fullName evidence="8">TauD/TfdA-like domain-containing protein</fullName>
    </recommendedName>
</protein>
<evidence type="ECO:0000256" key="1">
    <source>
        <dbReference type="ARBA" id="ARBA00001954"/>
    </source>
</evidence>
<dbReference type="GO" id="GO:0046872">
    <property type="term" value="F:metal ion binding"/>
    <property type="evidence" value="ECO:0007669"/>
    <property type="project" value="UniProtKB-KW"/>
</dbReference>
<evidence type="ECO:0000259" key="8">
    <source>
        <dbReference type="Pfam" id="PF02668"/>
    </source>
</evidence>
<comment type="caution">
    <text evidence="9">The sequence shown here is derived from an EMBL/GenBank/DDBJ whole genome shotgun (WGS) entry which is preliminary data.</text>
</comment>
<keyword evidence="3" id="KW-0479">Metal-binding</keyword>
<keyword evidence="4" id="KW-0223">Dioxygenase</keyword>
<sequence length="424" mass="47872">MNTTASIPHLVGKDHQPNQQCTKRHTGNMPSQTMPSESNFTITYMLKNSGDKTNFGITIEGLDLNDISDADVKALSDAIWTHKVVVVKGQKDLHPTKQWELVTRFDPESPQVHSHGDLKTFAKQGGVLSAGREVTGIPGAENVRLIGKGFQGEDHYGIKNMNILRCLSNDFHADKLSDEDFRAGNSRFQRWHMDAPLYGKEPAWFTTLRCIKRPTEPEMNIRWDDGSGLSMKSEPGLTAFFSNVQAYELMTEEERKVADHSWVEYAPLPYVWISKCSGRANGLGLETEGKELSIEELGEYDEDSVKRYPMVWVNPITGERAFQVHGICARKLYLRSSTDEEPHVIENVEEIRAFLKPIQERVLKPEYIMLPKMEEGDIIMWANYMIFHTAVDYPIEFGPRTMHQANIGGSIGPAQMGLFEIPAA</sequence>
<dbReference type="PANTHER" id="PTHR43779:SF2">
    <property type="entry name" value="ALPHA-KETOGLUTARATE-DEPENDENT XANTHINE DIOXYGENASE XAN1"/>
    <property type="match status" value="1"/>
</dbReference>
<name>A0A8K0SFX7_9HYPO</name>
<evidence type="ECO:0000313" key="9">
    <source>
        <dbReference type="EMBL" id="KAH7302817.1"/>
    </source>
</evidence>
<organism evidence="9 10">
    <name type="scientific">Stachybotrys elegans</name>
    <dbReference type="NCBI Taxonomy" id="80388"/>
    <lineage>
        <taxon>Eukaryota</taxon>
        <taxon>Fungi</taxon>
        <taxon>Dikarya</taxon>
        <taxon>Ascomycota</taxon>
        <taxon>Pezizomycotina</taxon>
        <taxon>Sordariomycetes</taxon>
        <taxon>Hypocreomycetidae</taxon>
        <taxon>Hypocreales</taxon>
        <taxon>Stachybotryaceae</taxon>
        <taxon>Stachybotrys</taxon>
    </lineage>
</organism>
<dbReference type="AlphaFoldDB" id="A0A8K0SFX7"/>
<dbReference type="InterPro" id="IPR042098">
    <property type="entry name" value="TauD-like_sf"/>
</dbReference>
<evidence type="ECO:0000256" key="4">
    <source>
        <dbReference type="ARBA" id="ARBA00022964"/>
    </source>
</evidence>
<dbReference type="SUPFAM" id="SSF51197">
    <property type="entry name" value="Clavaminate synthase-like"/>
    <property type="match status" value="1"/>
</dbReference>
<keyword evidence="10" id="KW-1185">Reference proteome</keyword>
<dbReference type="OrthoDB" id="93019at2759"/>
<reference evidence="9" key="1">
    <citation type="journal article" date="2021" name="Nat. Commun.">
        <title>Genetic determinants of endophytism in the Arabidopsis root mycobiome.</title>
        <authorList>
            <person name="Mesny F."/>
            <person name="Miyauchi S."/>
            <person name="Thiergart T."/>
            <person name="Pickel B."/>
            <person name="Atanasova L."/>
            <person name="Karlsson M."/>
            <person name="Huettel B."/>
            <person name="Barry K.W."/>
            <person name="Haridas S."/>
            <person name="Chen C."/>
            <person name="Bauer D."/>
            <person name="Andreopoulos W."/>
            <person name="Pangilinan J."/>
            <person name="LaButti K."/>
            <person name="Riley R."/>
            <person name="Lipzen A."/>
            <person name="Clum A."/>
            <person name="Drula E."/>
            <person name="Henrissat B."/>
            <person name="Kohler A."/>
            <person name="Grigoriev I.V."/>
            <person name="Martin F.M."/>
            <person name="Hacquard S."/>
        </authorList>
    </citation>
    <scope>NUCLEOTIDE SEQUENCE</scope>
    <source>
        <strain evidence="9">MPI-CAGE-CH-0235</strain>
    </source>
</reference>
<dbReference type="Pfam" id="PF02668">
    <property type="entry name" value="TauD"/>
    <property type="match status" value="1"/>
</dbReference>
<evidence type="ECO:0000313" key="10">
    <source>
        <dbReference type="Proteomes" id="UP000813444"/>
    </source>
</evidence>
<keyword evidence="6" id="KW-0408">Iron</keyword>